<feature type="domain" description="Zinc finger CGNR" evidence="1">
    <location>
        <begin position="144"/>
        <end position="184"/>
    </location>
</feature>
<evidence type="ECO:0000313" key="3">
    <source>
        <dbReference type="Proteomes" id="UP000658127"/>
    </source>
</evidence>
<organism evidence="2 3">
    <name type="scientific">Nocardia rhizosphaerihabitans</name>
    <dbReference type="NCBI Taxonomy" id="1691570"/>
    <lineage>
        <taxon>Bacteria</taxon>
        <taxon>Bacillati</taxon>
        <taxon>Actinomycetota</taxon>
        <taxon>Actinomycetes</taxon>
        <taxon>Mycobacteriales</taxon>
        <taxon>Nocardiaceae</taxon>
        <taxon>Nocardia</taxon>
    </lineage>
</organism>
<dbReference type="Pfam" id="PF11706">
    <property type="entry name" value="zf-CGNR"/>
    <property type="match status" value="1"/>
</dbReference>
<dbReference type="Pfam" id="PF07336">
    <property type="entry name" value="ABATE"/>
    <property type="match status" value="1"/>
</dbReference>
<dbReference type="InterPro" id="IPR010852">
    <property type="entry name" value="ABATE"/>
</dbReference>
<dbReference type="RefSeq" id="WP_189025779.1">
    <property type="nucleotide sequence ID" value="NZ_BMNE01000002.1"/>
</dbReference>
<evidence type="ECO:0000259" key="1">
    <source>
        <dbReference type="Pfam" id="PF11706"/>
    </source>
</evidence>
<dbReference type="EMBL" id="BMNE01000002">
    <property type="protein sequence ID" value="GGN73842.1"/>
    <property type="molecule type" value="Genomic_DNA"/>
</dbReference>
<accession>A0ABQ2K8B8</accession>
<reference evidence="3" key="1">
    <citation type="journal article" date="2019" name="Int. J. Syst. Evol. Microbiol.">
        <title>The Global Catalogue of Microorganisms (GCM) 10K type strain sequencing project: providing services to taxonomists for standard genome sequencing and annotation.</title>
        <authorList>
            <consortium name="The Broad Institute Genomics Platform"/>
            <consortium name="The Broad Institute Genome Sequencing Center for Infectious Disease"/>
            <person name="Wu L."/>
            <person name="Ma J."/>
        </authorList>
    </citation>
    <scope>NUCLEOTIDE SEQUENCE [LARGE SCALE GENOMIC DNA]</scope>
    <source>
        <strain evidence="3">CGMCC 4.7329</strain>
    </source>
</reference>
<comment type="caution">
    <text evidence="2">The sequence shown here is derived from an EMBL/GenBank/DDBJ whole genome shotgun (WGS) entry which is preliminary data.</text>
</comment>
<dbReference type="InterPro" id="IPR023286">
    <property type="entry name" value="ABATE_dom_sf"/>
</dbReference>
<keyword evidence="3" id="KW-1185">Reference proteome</keyword>
<dbReference type="Proteomes" id="UP000658127">
    <property type="component" value="Unassembled WGS sequence"/>
</dbReference>
<sequence length="191" mass="20714">MQGRKSLPPAVRRRFQTGRISLDLVHTGGEGELAVWEIVHTAEDLSHWLSVILEIPGITAEDADLTAFRALRAALSRAAFGTPAGIPVDPHDIDTINAAATEPPLTPRLHPDGTRSYPDPAARAALSTLARDAIDLFSGPLATRIRVCASDNCGLLFVDASRPGRRRWCSMDRCGNLTKVRKYRGTHDSGE</sequence>
<dbReference type="Gene3D" id="1.10.3300.10">
    <property type="entry name" value="Jann2411-like domain"/>
    <property type="match status" value="1"/>
</dbReference>
<gene>
    <name evidence="2" type="ORF">GCM10011610_16840</name>
</gene>
<dbReference type="PANTHER" id="PTHR35525:SF3">
    <property type="entry name" value="BLL6575 PROTEIN"/>
    <property type="match status" value="1"/>
</dbReference>
<dbReference type="SUPFAM" id="SSF160904">
    <property type="entry name" value="Jann2411-like"/>
    <property type="match status" value="1"/>
</dbReference>
<proteinExistence type="predicted"/>
<evidence type="ECO:0000313" key="2">
    <source>
        <dbReference type="EMBL" id="GGN73842.1"/>
    </source>
</evidence>
<name>A0ABQ2K8B8_9NOCA</name>
<dbReference type="InterPro" id="IPR021005">
    <property type="entry name" value="Znf_CGNR"/>
</dbReference>
<protein>
    <recommendedName>
        <fullName evidence="1">Zinc finger CGNR domain-containing protein</fullName>
    </recommendedName>
</protein>
<dbReference type="PANTHER" id="PTHR35525">
    <property type="entry name" value="BLL6575 PROTEIN"/>
    <property type="match status" value="1"/>
</dbReference>